<feature type="region of interest" description="Disordered" evidence="5">
    <location>
        <begin position="420"/>
        <end position="439"/>
    </location>
</feature>
<feature type="transmembrane region" description="Helical" evidence="6">
    <location>
        <begin position="208"/>
        <end position="229"/>
    </location>
</feature>
<dbReference type="Proteomes" id="UP000581769">
    <property type="component" value="Unassembled WGS sequence"/>
</dbReference>
<feature type="transmembrane region" description="Helical" evidence="6">
    <location>
        <begin position="87"/>
        <end position="107"/>
    </location>
</feature>
<feature type="transmembrane region" description="Helical" evidence="6">
    <location>
        <begin position="32"/>
        <end position="50"/>
    </location>
</feature>
<reference evidence="7 8" key="1">
    <citation type="submission" date="2020-08" db="EMBL/GenBank/DDBJ databases">
        <title>Sequencing the genomes of 1000 actinobacteria strains.</title>
        <authorList>
            <person name="Klenk H.-P."/>
        </authorList>
    </citation>
    <scope>NUCLEOTIDE SEQUENCE [LARGE SCALE GENOMIC DNA]</scope>
    <source>
        <strain evidence="7 8">DSM 45859</strain>
    </source>
</reference>
<dbReference type="EMBL" id="JACHMG010000001">
    <property type="protein sequence ID" value="MBB4686802.1"/>
    <property type="molecule type" value="Genomic_DNA"/>
</dbReference>
<keyword evidence="4 6" id="KW-0472">Membrane</keyword>
<feature type="transmembrane region" description="Helical" evidence="6">
    <location>
        <begin position="147"/>
        <end position="169"/>
    </location>
</feature>
<gene>
    <name evidence="7" type="ORF">BJY18_004287</name>
</gene>
<sequence>MTKLRLVCLGLAALGAIASVVGLLIGAPQLWQPALVGTGFEIAIGLGALPKLAGYQYTGWVVACCCAALVYPGAFTSWGEVKLTDKFLINTIIQLVMFGMASHMRIADFKGVARQPKGVLVGMAGHYLVMPTAAFVLVQLFDLPSGVAVGVILYGCVSSGLASNVMSLLAKANLGLAVTITALSTIFAPLATPALMKLFAGRIVDVSFVGMMYDVIQITLVPVGAALLVDFLRSASPKAKRIVSTAAGVSAAWLIVVAFAWGSLTAGMGENSVRALQQVCYVAAAIILARLYYAAVLRYGAIGRFMPYVSMFGIMYYNTVVTAAARDTLLTVGAVLLLIGLIHNLVGFTFGYWGARAARLDIASSRSVAFEVGMQNGGAASGLAASMGMIATAGVPAAVFSPLGNVTGSLLANYWSRRPTEQPRPETAAAPELVLEEKR</sequence>
<evidence type="ECO:0000313" key="8">
    <source>
        <dbReference type="Proteomes" id="UP000581769"/>
    </source>
</evidence>
<comment type="subcellular location">
    <subcellularLocation>
        <location evidence="1">Membrane</location>
        <topology evidence="1">Multi-pass membrane protein</topology>
    </subcellularLocation>
</comment>
<dbReference type="AlphaFoldDB" id="A0A840J027"/>
<feature type="transmembrane region" description="Helical" evidence="6">
    <location>
        <begin position="275"/>
        <end position="293"/>
    </location>
</feature>
<evidence type="ECO:0000256" key="6">
    <source>
        <dbReference type="SAM" id="Phobius"/>
    </source>
</evidence>
<feature type="transmembrane region" description="Helical" evidence="6">
    <location>
        <begin position="241"/>
        <end position="263"/>
    </location>
</feature>
<keyword evidence="8" id="KW-1185">Reference proteome</keyword>
<comment type="caution">
    <text evidence="7">The sequence shown here is derived from an EMBL/GenBank/DDBJ whole genome shotgun (WGS) entry which is preliminary data.</text>
</comment>
<accession>A0A840J027</accession>
<feature type="transmembrane region" description="Helical" evidence="6">
    <location>
        <begin position="119"/>
        <end position="141"/>
    </location>
</feature>
<proteinExistence type="predicted"/>
<dbReference type="InterPro" id="IPR002657">
    <property type="entry name" value="BilAc:Na_symport/Acr3"/>
</dbReference>
<feature type="transmembrane region" description="Helical" evidence="6">
    <location>
        <begin position="305"/>
        <end position="325"/>
    </location>
</feature>
<evidence type="ECO:0000256" key="5">
    <source>
        <dbReference type="SAM" id="MobiDB-lite"/>
    </source>
</evidence>
<dbReference type="RefSeq" id="WP_184781603.1">
    <property type="nucleotide sequence ID" value="NZ_JACHMG010000001.1"/>
</dbReference>
<dbReference type="Pfam" id="PF01758">
    <property type="entry name" value="SBF"/>
    <property type="match status" value="1"/>
</dbReference>
<name>A0A840J027_9PSEU</name>
<evidence type="ECO:0000313" key="7">
    <source>
        <dbReference type="EMBL" id="MBB4686802.1"/>
    </source>
</evidence>
<protein>
    <submittedName>
        <fullName evidence="7">BASS family bile acid:Na+ symporter</fullName>
    </submittedName>
</protein>
<evidence type="ECO:0000256" key="3">
    <source>
        <dbReference type="ARBA" id="ARBA00022989"/>
    </source>
</evidence>
<dbReference type="InterPro" id="IPR038770">
    <property type="entry name" value="Na+/solute_symporter_sf"/>
</dbReference>
<organism evidence="7 8">
    <name type="scientific">Amycolatopsis jiangsuensis</name>
    <dbReference type="NCBI Taxonomy" id="1181879"/>
    <lineage>
        <taxon>Bacteria</taxon>
        <taxon>Bacillati</taxon>
        <taxon>Actinomycetota</taxon>
        <taxon>Actinomycetes</taxon>
        <taxon>Pseudonocardiales</taxon>
        <taxon>Pseudonocardiaceae</taxon>
        <taxon>Amycolatopsis</taxon>
    </lineage>
</organism>
<dbReference type="InterPro" id="IPR004710">
    <property type="entry name" value="Bilac:Na_transpt"/>
</dbReference>
<keyword evidence="3 6" id="KW-1133">Transmembrane helix</keyword>
<dbReference type="PANTHER" id="PTHR10361:SF28">
    <property type="entry name" value="P3 PROTEIN-RELATED"/>
    <property type="match status" value="1"/>
</dbReference>
<evidence type="ECO:0000256" key="2">
    <source>
        <dbReference type="ARBA" id="ARBA00022692"/>
    </source>
</evidence>
<feature type="transmembrane region" description="Helical" evidence="6">
    <location>
        <begin position="331"/>
        <end position="355"/>
    </location>
</feature>
<dbReference type="PANTHER" id="PTHR10361">
    <property type="entry name" value="SODIUM-BILE ACID COTRANSPORTER"/>
    <property type="match status" value="1"/>
</dbReference>
<evidence type="ECO:0000256" key="4">
    <source>
        <dbReference type="ARBA" id="ARBA00023136"/>
    </source>
</evidence>
<dbReference type="Gene3D" id="1.20.1530.20">
    <property type="match status" value="1"/>
</dbReference>
<keyword evidence="2 6" id="KW-0812">Transmembrane</keyword>
<evidence type="ECO:0000256" key="1">
    <source>
        <dbReference type="ARBA" id="ARBA00004141"/>
    </source>
</evidence>
<feature type="transmembrane region" description="Helical" evidence="6">
    <location>
        <begin position="57"/>
        <end position="75"/>
    </location>
</feature>
<feature type="transmembrane region" description="Helical" evidence="6">
    <location>
        <begin position="176"/>
        <end position="196"/>
    </location>
</feature>
<dbReference type="GO" id="GO:0016020">
    <property type="term" value="C:membrane"/>
    <property type="evidence" value="ECO:0007669"/>
    <property type="project" value="UniProtKB-SubCell"/>
</dbReference>